<organism evidence="2 3">
    <name type="scientific">Oceanobacillus kapialis</name>
    <dbReference type="NCBI Taxonomy" id="481353"/>
    <lineage>
        <taxon>Bacteria</taxon>
        <taxon>Bacillati</taxon>
        <taxon>Bacillota</taxon>
        <taxon>Bacilli</taxon>
        <taxon>Bacillales</taxon>
        <taxon>Bacillaceae</taxon>
        <taxon>Oceanobacillus</taxon>
    </lineage>
</organism>
<keyword evidence="1" id="KW-0472">Membrane</keyword>
<dbReference type="Proteomes" id="UP001597451">
    <property type="component" value="Unassembled WGS sequence"/>
</dbReference>
<accession>A0ABW5PXY8</accession>
<gene>
    <name evidence="2" type="ORF">ACFSUN_04385</name>
</gene>
<sequence>MLVKKSIRRNFYISDFEEEQEFLSSQHNAGWRLTDTRGKKYLFEKCDKEAVIYQIDFNPKEQCKSEYVQLFTDFGWEFITEKDGRFYFSKPVLHCREEKIFSDRETKITMCRKIIKRKLVQLVPLSVISVFISFVLALNMFLYDFFPLGIIFIVSLILLTGLILVLYSTKYLTGFFKLKKIIDNVN</sequence>
<evidence type="ECO:0000313" key="3">
    <source>
        <dbReference type="Proteomes" id="UP001597451"/>
    </source>
</evidence>
<dbReference type="Pfam" id="PF11193">
    <property type="entry name" value="DUF2812"/>
    <property type="match status" value="1"/>
</dbReference>
<evidence type="ECO:0000313" key="2">
    <source>
        <dbReference type="EMBL" id="MFD2628020.1"/>
    </source>
</evidence>
<feature type="transmembrane region" description="Helical" evidence="1">
    <location>
        <begin position="148"/>
        <end position="167"/>
    </location>
</feature>
<feature type="transmembrane region" description="Helical" evidence="1">
    <location>
        <begin position="122"/>
        <end position="142"/>
    </location>
</feature>
<reference evidence="3" key="1">
    <citation type="journal article" date="2019" name="Int. J. Syst. Evol. Microbiol.">
        <title>The Global Catalogue of Microorganisms (GCM) 10K type strain sequencing project: providing services to taxonomists for standard genome sequencing and annotation.</title>
        <authorList>
            <consortium name="The Broad Institute Genomics Platform"/>
            <consortium name="The Broad Institute Genome Sequencing Center for Infectious Disease"/>
            <person name="Wu L."/>
            <person name="Ma J."/>
        </authorList>
    </citation>
    <scope>NUCLEOTIDE SEQUENCE [LARGE SCALE GENOMIC DNA]</scope>
    <source>
        <strain evidence="3">TISTR 1858</strain>
    </source>
</reference>
<evidence type="ECO:0000256" key="1">
    <source>
        <dbReference type="SAM" id="Phobius"/>
    </source>
</evidence>
<dbReference type="RefSeq" id="WP_379560700.1">
    <property type="nucleotide sequence ID" value="NZ_JBHUMX010000009.1"/>
</dbReference>
<keyword evidence="1" id="KW-0812">Transmembrane</keyword>
<keyword evidence="3" id="KW-1185">Reference proteome</keyword>
<name>A0ABW5PXY8_9BACI</name>
<protein>
    <submittedName>
        <fullName evidence="2">DUF2812 domain-containing protein</fullName>
    </submittedName>
</protein>
<keyword evidence="1" id="KW-1133">Transmembrane helix</keyword>
<dbReference type="InterPro" id="IPR021359">
    <property type="entry name" value="DUF2812"/>
</dbReference>
<proteinExistence type="predicted"/>
<dbReference type="EMBL" id="JBHUMX010000009">
    <property type="protein sequence ID" value="MFD2628020.1"/>
    <property type="molecule type" value="Genomic_DNA"/>
</dbReference>
<comment type="caution">
    <text evidence="2">The sequence shown here is derived from an EMBL/GenBank/DDBJ whole genome shotgun (WGS) entry which is preliminary data.</text>
</comment>